<dbReference type="Pfam" id="PF02910">
    <property type="entry name" value="Succ_DH_flav_C"/>
    <property type="match status" value="1"/>
</dbReference>
<organism evidence="12 13">
    <name type="scientific">Pseudochelatococcus contaminans</name>
    <dbReference type="NCBI Taxonomy" id="1538103"/>
    <lineage>
        <taxon>Bacteria</taxon>
        <taxon>Pseudomonadati</taxon>
        <taxon>Pseudomonadota</taxon>
        <taxon>Alphaproteobacteria</taxon>
        <taxon>Hyphomicrobiales</taxon>
        <taxon>Chelatococcaceae</taxon>
        <taxon>Pseudochelatococcus</taxon>
    </lineage>
</organism>
<evidence type="ECO:0000256" key="3">
    <source>
        <dbReference type="ARBA" id="ARBA00008562"/>
    </source>
</evidence>
<dbReference type="AlphaFoldDB" id="A0A7W5Z4Z4"/>
<dbReference type="Gene3D" id="3.50.50.60">
    <property type="entry name" value="FAD/NAD(P)-binding domain"/>
    <property type="match status" value="1"/>
</dbReference>
<dbReference type="Pfam" id="PF00890">
    <property type="entry name" value="FAD_binding_2"/>
    <property type="match status" value="1"/>
</dbReference>
<comment type="similarity">
    <text evidence="3">Belongs to the FAD-dependent oxidoreductase 2 family. NadB subfamily.</text>
</comment>
<evidence type="ECO:0000313" key="13">
    <source>
        <dbReference type="Proteomes" id="UP000537592"/>
    </source>
</evidence>
<dbReference type="PANTHER" id="PTHR42716">
    <property type="entry name" value="L-ASPARTATE OXIDASE"/>
    <property type="match status" value="1"/>
</dbReference>
<gene>
    <name evidence="12" type="ORF">FHS81_002274</name>
</gene>
<keyword evidence="8 12" id="KW-0560">Oxidoreductase</keyword>
<evidence type="ECO:0000256" key="2">
    <source>
        <dbReference type="ARBA" id="ARBA00004950"/>
    </source>
</evidence>
<dbReference type="UniPathway" id="UPA00253">
    <property type="reaction ID" value="UER00326"/>
</dbReference>
<name>A0A7W5Z4Z4_9HYPH</name>
<dbReference type="InterPro" id="IPR003953">
    <property type="entry name" value="FAD-dep_OxRdtase_2_FAD-bd"/>
</dbReference>
<dbReference type="EMBL" id="JACICC010000005">
    <property type="protein sequence ID" value="MBB3810178.1"/>
    <property type="molecule type" value="Genomic_DNA"/>
</dbReference>
<dbReference type="EC" id="1.4.3.16" evidence="4"/>
<evidence type="ECO:0000256" key="7">
    <source>
        <dbReference type="ARBA" id="ARBA00022827"/>
    </source>
</evidence>
<dbReference type="InterPro" id="IPR015939">
    <property type="entry name" value="Fum_Rdtase/Succ_DH_flav-like_C"/>
</dbReference>
<dbReference type="PRINTS" id="PR00368">
    <property type="entry name" value="FADPNR"/>
</dbReference>
<dbReference type="SUPFAM" id="SSF46977">
    <property type="entry name" value="Succinate dehydrogenase/fumarate reductase flavoprotein C-terminal domain"/>
    <property type="match status" value="1"/>
</dbReference>
<dbReference type="FunFam" id="3.90.700.10:FF:000002">
    <property type="entry name" value="L-aspartate oxidase"/>
    <property type="match status" value="1"/>
</dbReference>
<dbReference type="InterPro" id="IPR037099">
    <property type="entry name" value="Fum_R/Succ_DH_flav-like_C_sf"/>
</dbReference>
<reference evidence="12 13" key="1">
    <citation type="submission" date="2020-08" db="EMBL/GenBank/DDBJ databases">
        <title>Genomic Encyclopedia of Type Strains, Phase IV (KMG-IV): sequencing the most valuable type-strain genomes for metagenomic binning, comparative biology and taxonomic classification.</title>
        <authorList>
            <person name="Goeker M."/>
        </authorList>
    </citation>
    <scope>NUCLEOTIDE SEQUENCE [LARGE SCALE GENOMIC DNA]</scope>
    <source>
        <strain evidence="12 13">DSM 28760</strain>
    </source>
</reference>
<evidence type="ECO:0000256" key="6">
    <source>
        <dbReference type="ARBA" id="ARBA00022642"/>
    </source>
</evidence>
<sequence>MHNADRVIVVGAGIAGLATALRLAPLPVTLIAGKPLGEGAATALAQGGIAAAIGQDDCAALHAEDTVAAGAGLSRPDVALRVAEAAAPAIDWLIGLSAPFDRNDRGELALGLEAAHCRRRIAHAGGDKTGLMVLQALIRAARAAPHIAIMENLRVIELLRDDSGQIAGIAATTANAEIARFPARALVLATGGIGGLYASTTNPPGAVGSGLALAARAGAVMRDMEFVQFHPTAIAAGAHPMPLATEALRGEGAILIDERGERFMQGIPGGELAPRDVVARAIHRQIAAGHSVSLDARISGLERRFPGVVALCHANGIDPTRHPIPVRPAAHYHMGGIAVNAAGASSVPGLWACGEVASTGLHGGNRLASNSLLEALAFARWIAEDIRSAPSRPASAPLRLSRRDGPGTSAFDALRALMDSTVGVERYAEGLTHVAGWLHQLATQGDDRAIVALMIATGALLREESRGGHYRTDFPHPAPGAMHSETTLDATLRIAADISEANTDLRVA</sequence>
<dbReference type="GO" id="GO:0034628">
    <property type="term" value="P:'de novo' NAD+ biosynthetic process from L-aspartate"/>
    <property type="evidence" value="ECO:0007669"/>
    <property type="project" value="TreeGrafter"/>
</dbReference>
<dbReference type="Gene3D" id="3.90.700.10">
    <property type="entry name" value="Succinate dehydrogenase/fumarate reductase flavoprotein, catalytic domain"/>
    <property type="match status" value="1"/>
</dbReference>
<dbReference type="InterPro" id="IPR036188">
    <property type="entry name" value="FAD/NAD-bd_sf"/>
</dbReference>
<evidence type="ECO:0000256" key="5">
    <source>
        <dbReference type="ARBA" id="ARBA00022630"/>
    </source>
</evidence>
<comment type="catalytic activity">
    <reaction evidence="9">
        <text>L-aspartate + O2 = iminosuccinate + H2O2</text>
        <dbReference type="Rhea" id="RHEA:25876"/>
        <dbReference type="ChEBI" id="CHEBI:15379"/>
        <dbReference type="ChEBI" id="CHEBI:16240"/>
        <dbReference type="ChEBI" id="CHEBI:29991"/>
        <dbReference type="ChEBI" id="CHEBI:77875"/>
        <dbReference type="EC" id="1.4.3.16"/>
    </reaction>
    <physiologicalReaction direction="left-to-right" evidence="9">
        <dbReference type="Rhea" id="RHEA:25877"/>
    </physiologicalReaction>
</comment>
<dbReference type="NCBIfam" id="NF005701">
    <property type="entry name" value="PRK07512.1"/>
    <property type="match status" value="1"/>
</dbReference>
<dbReference type="RefSeq" id="WP_246374975.1">
    <property type="nucleotide sequence ID" value="NZ_JACICC010000005.1"/>
</dbReference>
<accession>A0A7W5Z4Z4</accession>
<proteinExistence type="inferred from homology"/>
<feature type="domain" description="FAD-dependent oxidoreductase 2 FAD-binding" evidence="10">
    <location>
        <begin position="7"/>
        <end position="372"/>
    </location>
</feature>
<comment type="cofactor">
    <cofactor evidence="1">
        <name>FAD</name>
        <dbReference type="ChEBI" id="CHEBI:57692"/>
    </cofactor>
</comment>
<evidence type="ECO:0000313" key="12">
    <source>
        <dbReference type="EMBL" id="MBB3810178.1"/>
    </source>
</evidence>
<evidence type="ECO:0000256" key="4">
    <source>
        <dbReference type="ARBA" id="ARBA00012173"/>
    </source>
</evidence>
<dbReference type="InterPro" id="IPR027477">
    <property type="entry name" value="Succ_DH/fumarate_Rdtase_cat_sf"/>
</dbReference>
<keyword evidence="6" id="KW-0662">Pyridine nucleotide biosynthesis</keyword>
<feature type="domain" description="Fumarate reductase/succinate dehydrogenase flavoprotein-like C-terminal" evidence="11">
    <location>
        <begin position="451"/>
        <end position="476"/>
    </location>
</feature>
<comment type="caution">
    <text evidence="12">The sequence shown here is derived from an EMBL/GenBank/DDBJ whole genome shotgun (WGS) entry which is preliminary data.</text>
</comment>
<dbReference type="SUPFAM" id="SSF51905">
    <property type="entry name" value="FAD/NAD(P)-binding domain"/>
    <property type="match status" value="1"/>
</dbReference>
<evidence type="ECO:0000259" key="11">
    <source>
        <dbReference type="Pfam" id="PF02910"/>
    </source>
</evidence>
<dbReference type="Proteomes" id="UP000537592">
    <property type="component" value="Unassembled WGS sequence"/>
</dbReference>
<evidence type="ECO:0000256" key="9">
    <source>
        <dbReference type="ARBA" id="ARBA00048305"/>
    </source>
</evidence>
<protein>
    <recommendedName>
        <fullName evidence="4">L-aspartate oxidase</fullName>
        <ecNumber evidence="4">1.4.3.16</ecNumber>
    </recommendedName>
</protein>
<evidence type="ECO:0000256" key="8">
    <source>
        <dbReference type="ARBA" id="ARBA00023002"/>
    </source>
</evidence>
<dbReference type="Gene3D" id="1.20.58.100">
    <property type="entry name" value="Fumarate reductase/succinate dehydrogenase flavoprotein-like, C-terminal domain"/>
    <property type="match status" value="1"/>
</dbReference>
<dbReference type="PANTHER" id="PTHR42716:SF2">
    <property type="entry name" value="L-ASPARTATE OXIDASE, CHLOROPLASTIC"/>
    <property type="match status" value="1"/>
</dbReference>
<dbReference type="InterPro" id="IPR005288">
    <property type="entry name" value="NadB"/>
</dbReference>
<comment type="pathway">
    <text evidence="2">Cofactor biosynthesis; NAD(+) biosynthesis; iminoaspartate from L-aspartate (oxidase route): step 1/1.</text>
</comment>
<keyword evidence="5" id="KW-0285">Flavoprotein</keyword>
<evidence type="ECO:0000256" key="1">
    <source>
        <dbReference type="ARBA" id="ARBA00001974"/>
    </source>
</evidence>
<dbReference type="SUPFAM" id="SSF56425">
    <property type="entry name" value="Succinate dehydrogenase/fumarate reductase flavoprotein, catalytic domain"/>
    <property type="match status" value="1"/>
</dbReference>
<keyword evidence="13" id="KW-1185">Reference proteome</keyword>
<keyword evidence="7" id="KW-0274">FAD</keyword>
<evidence type="ECO:0000259" key="10">
    <source>
        <dbReference type="Pfam" id="PF00890"/>
    </source>
</evidence>
<dbReference type="GO" id="GO:0008734">
    <property type="term" value="F:L-aspartate oxidase activity"/>
    <property type="evidence" value="ECO:0007669"/>
    <property type="project" value="UniProtKB-EC"/>
</dbReference>